<proteinExistence type="predicted"/>
<protein>
    <submittedName>
        <fullName evidence="1">Uncharacterized protein</fullName>
    </submittedName>
</protein>
<accession>A0A0A8YPR6</accession>
<organism evidence="1">
    <name type="scientific">Arundo donax</name>
    <name type="common">Giant reed</name>
    <name type="synonym">Donax arundinaceus</name>
    <dbReference type="NCBI Taxonomy" id="35708"/>
    <lineage>
        <taxon>Eukaryota</taxon>
        <taxon>Viridiplantae</taxon>
        <taxon>Streptophyta</taxon>
        <taxon>Embryophyta</taxon>
        <taxon>Tracheophyta</taxon>
        <taxon>Spermatophyta</taxon>
        <taxon>Magnoliopsida</taxon>
        <taxon>Liliopsida</taxon>
        <taxon>Poales</taxon>
        <taxon>Poaceae</taxon>
        <taxon>PACMAD clade</taxon>
        <taxon>Arundinoideae</taxon>
        <taxon>Arundineae</taxon>
        <taxon>Arundo</taxon>
    </lineage>
</organism>
<reference evidence="1" key="1">
    <citation type="submission" date="2014-09" db="EMBL/GenBank/DDBJ databases">
        <authorList>
            <person name="Magalhaes I.L.F."/>
            <person name="Oliveira U."/>
            <person name="Santos F.R."/>
            <person name="Vidigal T.H.D.A."/>
            <person name="Brescovit A.D."/>
            <person name="Santos A.J."/>
        </authorList>
    </citation>
    <scope>NUCLEOTIDE SEQUENCE</scope>
    <source>
        <tissue evidence="1">Shoot tissue taken approximately 20 cm above the soil surface</tissue>
    </source>
</reference>
<evidence type="ECO:0000313" key="1">
    <source>
        <dbReference type="EMBL" id="JAD28281.1"/>
    </source>
</evidence>
<sequence>MGQQALGLGPGFFPHFFPQKPVDHFARILAVG</sequence>
<name>A0A0A8YPR6_ARUDO</name>
<reference evidence="1" key="2">
    <citation type="journal article" date="2015" name="Data Brief">
        <title>Shoot transcriptome of the giant reed, Arundo donax.</title>
        <authorList>
            <person name="Barrero R.A."/>
            <person name="Guerrero F.D."/>
            <person name="Moolhuijzen P."/>
            <person name="Goolsby J.A."/>
            <person name="Tidwell J."/>
            <person name="Bellgard S.E."/>
            <person name="Bellgard M.I."/>
        </authorList>
    </citation>
    <scope>NUCLEOTIDE SEQUENCE</scope>
    <source>
        <tissue evidence="1">Shoot tissue taken approximately 20 cm above the soil surface</tissue>
    </source>
</reference>
<dbReference type="AlphaFoldDB" id="A0A0A8YPR6"/>
<dbReference type="EMBL" id="GBRH01269614">
    <property type="protein sequence ID" value="JAD28281.1"/>
    <property type="molecule type" value="Transcribed_RNA"/>
</dbReference>